<evidence type="ECO:0000256" key="1">
    <source>
        <dbReference type="SAM" id="MobiDB-lite"/>
    </source>
</evidence>
<evidence type="ECO:0000313" key="2">
    <source>
        <dbReference type="Proteomes" id="UP000079169"/>
    </source>
</evidence>
<feature type="region of interest" description="Disordered" evidence="1">
    <location>
        <begin position="781"/>
        <end position="801"/>
    </location>
</feature>
<proteinExistence type="predicted"/>
<evidence type="ECO:0000313" key="3">
    <source>
        <dbReference type="RefSeq" id="XP_026679923.1"/>
    </source>
</evidence>
<dbReference type="PaxDb" id="121845-A0A3Q0IZ12"/>
<feature type="compositionally biased region" description="Polar residues" evidence="1">
    <location>
        <begin position="494"/>
        <end position="509"/>
    </location>
</feature>
<protein>
    <submittedName>
        <fullName evidence="3">Uncharacterized protein LOC113467758</fullName>
    </submittedName>
</protein>
<dbReference type="AlphaFoldDB" id="A0A3Q0IZ12"/>
<feature type="compositionally biased region" description="Polar residues" evidence="1">
    <location>
        <begin position="21"/>
        <end position="30"/>
    </location>
</feature>
<gene>
    <name evidence="3" type="primary">LOC113467758</name>
</gene>
<accession>A0A3Q0IZ12</accession>
<feature type="compositionally biased region" description="Polar residues" evidence="1">
    <location>
        <begin position="1061"/>
        <end position="1072"/>
    </location>
</feature>
<feature type="region of interest" description="Disordered" evidence="1">
    <location>
        <begin position="1"/>
        <end position="140"/>
    </location>
</feature>
<name>A0A3Q0IZ12_DIACI</name>
<feature type="region of interest" description="Disordered" evidence="1">
    <location>
        <begin position="1053"/>
        <end position="1072"/>
    </location>
</feature>
<keyword evidence="2" id="KW-1185">Reference proteome</keyword>
<feature type="region of interest" description="Disordered" evidence="1">
    <location>
        <begin position="430"/>
        <end position="510"/>
    </location>
</feature>
<dbReference type="Proteomes" id="UP000079169">
    <property type="component" value="Unplaced"/>
</dbReference>
<dbReference type="KEGG" id="dci:113467758"/>
<feature type="compositionally biased region" description="Basic and acidic residues" evidence="1">
    <location>
        <begin position="63"/>
        <end position="90"/>
    </location>
</feature>
<organism evidence="2 3">
    <name type="scientific">Diaphorina citri</name>
    <name type="common">Asian citrus psyllid</name>
    <dbReference type="NCBI Taxonomy" id="121845"/>
    <lineage>
        <taxon>Eukaryota</taxon>
        <taxon>Metazoa</taxon>
        <taxon>Ecdysozoa</taxon>
        <taxon>Arthropoda</taxon>
        <taxon>Hexapoda</taxon>
        <taxon>Insecta</taxon>
        <taxon>Pterygota</taxon>
        <taxon>Neoptera</taxon>
        <taxon>Paraneoptera</taxon>
        <taxon>Hemiptera</taxon>
        <taxon>Sternorrhyncha</taxon>
        <taxon>Psylloidea</taxon>
        <taxon>Psyllidae</taxon>
        <taxon>Diaphorininae</taxon>
        <taxon>Diaphorina</taxon>
    </lineage>
</organism>
<sequence>MTSLATQNKRLPVRPDRRTLFSVNPPTKQPVTPRYLQPKKVLPNKPPRAIPNQPQPLGKRKPLKTDQEVLKNEIKKTNDIKSPKEQEKVSTESPQNIESKNEKPVAKYSNQSEKSSPQSNRKPYNPNQFSCKTQNLKQKTTENKKLVVEEIQKNLKKWRIQRENKVKENVLKAKCSDSINDNPANSICTEVSKFIPEDNIPVDVSSITEENIQIKKYVDVSTNINVHNISIQVNLSEEDINLSKLSDHYINKTKENIIEPEVCEIITKNTKSSLADIQNSATEKESNPKQVVETSIELGERNEPHVINLENEVHCNTKQNSIIDIPTNLPDKKTKKKNDVYNIKHGSGESERVMVHSMQYGDLSGDGIADHHDRSIYALVGSYLNKTRSNPNQSMDNFRKYMLLNIESGNTEEPRCVSNNKEQLNTSQTYKHVHHDQQLQQESTNTALNQDSSNVTKPEGAQDESKKQKPPCSKPKTKEKYSKKLNTHKFKSKYLNNSHSEEPSNTLTITPEVVNEKSSLTKKDKLKKLTLISSKQNENMCIHINYHPHSGSLVKSKLTIHKESHINIRPRLTKHTFTTATCMPQVYSSRPNISTQYLVHLNEGGCKEIDPNSEEIQEEKNPQNSTILPYKKNRLDHIIRALIRYAKNNMQLNNKMTSAIAEKLLALQEFLCKYFSNNEGRLNLNSLSANSREIITLIILEMDNPHRTNLDVRTNKNLKLILQQLMESIHHQSQKNVIGPPPIPVPVINSVGRPDPQNRETPICPKHCACANNVSYIKDSQTKPFDGNKEIPCPPTLPSKLSYRQPRRKFRRSFGMKKTYLSKKIRQSLDRKLCNVNEKKLSTFVSLCQNALNSHSTKKEPEVQPRSNNPEVTIEKKNNTPDSYIQEGRKEDSEEVIYESDWLTPSSCSSDQKSASNSVNNSKKVEEKALQIIETTNHAEIQIRLQDLSNENNKEHYRISVRTDEESLIRGVRPELPCIMLDDEISSRLNRTSCGLTMKGTQHNNVSCDKEEIKTDQALDLCPSNVTIKADDASYNGNHANKIYKKLDNLLDDKQSDNKNSKNGKSRTNFTNTSIDQAYADNILRGLSKPDFSLNSSNPISCKGSIVYLGNNCGDNNHVSVLDKTRPILHDSKGGTLEINQTPLLVLNMECPQHKPDQSIDKINIGVNTDASLLESLIKSLQRTDTDESYACDLSMCFSSDNELSEGEIGFLAFKSESSRLCQQIEDPMPNCKSPQNVFYDSNETLRNVRMRKIQQLTDFFLTD</sequence>
<dbReference type="RefSeq" id="XP_026679923.1">
    <property type="nucleotide sequence ID" value="XM_026824122.1"/>
</dbReference>
<feature type="compositionally biased region" description="Polar residues" evidence="1">
    <location>
        <begin position="108"/>
        <end position="138"/>
    </location>
</feature>
<feature type="region of interest" description="Disordered" evidence="1">
    <location>
        <begin position="854"/>
        <end position="891"/>
    </location>
</feature>
<reference evidence="3" key="1">
    <citation type="submission" date="2025-08" db="UniProtKB">
        <authorList>
            <consortium name="RefSeq"/>
        </authorList>
    </citation>
    <scope>IDENTIFICATION</scope>
</reference>
<dbReference type="GeneID" id="113467758"/>
<feature type="compositionally biased region" description="Polar residues" evidence="1">
    <location>
        <begin position="438"/>
        <end position="456"/>
    </location>
</feature>
<feature type="compositionally biased region" description="Basic residues" evidence="1">
    <location>
        <begin position="483"/>
        <end position="492"/>
    </location>
</feature>